<dbReference type="EMBL" id="JAKZFC010000006">
    <property type="protein sequence ID" value="MCH7323133.1"/>
    <property type="molecule type" value="Genomic_DNA"/>
</dbReference>
<protein>
    <submittedName>
        <fullName evidence="1">Uncharacterized protein</fullName>
    </submittedName>
</protein>
<name>A0ABS9UFK1_9BACL</name>
<gene>
    <name evidence="1" type="ORF">LZ480_14745</name>
</gene>
<comment type="caution">
    <text evidence="1">The sequence shown here is derived from an EMBL/GenBank/DDBJ whole genome shotgun (WGS) entry which is preliminary data.</text>
</comment>
<proteinExistence type="predicted"/>
<sequence length="112" mass="13586">MNTNELRKWAENHSIESNTIKGFWEMFNNYKEEQKEEFLEVFGADLDKRQLIIKMNRLGLFIDAWNKDAFMQYGFDYVTSYIPIIYKDNQIGEYKMLFNLDGICFDDYFIIF</sequence>
<accession>A0ABS9UFK1</accession>
<evidence type="ECO:0000313" key="2">
    <source>
        <dbReference type="Proteomes" id="UP001316087"/>
    </source>
</evidence>
<dbReference type="RefSeq" id="WP_241370306.1">
    <property type="nucleotide sequence ID" value="NZ_JAKZFC010000006.1"/>
</dbReference>
<keyword evidence="2" id="KW-1185">Reference proteome</keyword>
<reference evidence="1 2" key="1">
    <citation type="submission" date="2022-03" db="EMBL/GenBank/DDBJ databases">
        <authorList>
            <person name="Jo J.-H."/>
            <person name="Im W.-T."/>
        </authorList>
    </citation>
    <scope>NUCLEOTIDE SEQUENCE [LARGE SCALE GENOMIC DNA]</scope>
    <source>
        <strain evidence="1 2">MA9</strain>
    </source>
</reference>
<evidence type="ECO:0000313" key="1">
    <source>
        <dbReference type="EMBL" id="MCH7323133.1"/>
    </source>
</evidence>
<dbReference type="Proteomes" id="UP001316087">
    <property type="component" value="Unassembled WGS sequence"/>
</dbReference>
<organism evidence="1 2">
    <name type="scientific">Solibacillus palustris</name>
    <dbReference type="NCBI Taxonomy" id="2908203"/>
    <lineage>
        <taxon>Bacteria</taxon>
        <taxon>Bacillati</taxon>
        <taxon>Bacillota</taxon>
        <taxon>Bacilli</taxon>
        <taxon>Bacillales</taxon>
        <taxon>Caryophanaceae</taxon>
        <taxon>Solibacillus</taxon>
    </lineage>
</organism>